<keyword evidence="1" id="KW-0812">Transmembrane</keyword>
<protein>
    <submittedName>
        <fullName evidence="2">Genomic scaffold, ProqFM164S03</fullName>
    </submittedName>
</protein>
<name>W6QKI9_PENRF</name>
<evidence type="ECO:0000256" key="1">
    <source>
        <dbReference type="SAM" id="Phobius"/>
    </source>
</evidence>
<keyword evidence="1" id="KW-0472">Membrane</keyword>
<feature type="transmembrane region" description="Helical" evidence="1">
    <location>
        <begin position="6"/>
        <end position="24"/>
    </location>
</feature>
<dbReference type="AlphaFoldDB" id="W6QKI9"/>
<reference evidence="2" key="1">
    <citation type="journal article" date="2014" name="Nat. Commun.">
        <title>Multiple recent horizontal transfers of a large genomic region in cheese making fungi.</title>
        <authorList>
            <person name="Cheeseman K."/>
            <person name="Ropars J."/>
            <person name="Renault P."/>
            <person name="Dupont J."/>
            <person name="Gouzy J."/>
            <person name="Branca A."/>
            <person name="Abraham A.L."/>
            <person name="Ceppi M."/>
            <person name="Conseiller E."/>
            <person name="Debuchy R."/>
            <person name="Malagnac F."/>
            <person name="Goarin A."/>
            <person name="Silar P."/>
            <person name="Lacoste S."/>
            <person name="Sallet E."/>
            <person name="Bensimon A."/>
            <person name="Giraud T."/>
            <person name="Brygoo Y."/>
        </authorList>
    </citation>
    <scope>NUCLEOTIDE SEQUENCE [LARGE SCALE GENOMIC DNA]</scope>
    <source>
        <strain evidence="2">FM164</strain>
    </source>
</reference>
<dbReference type="EMBL" id="HG792017">
    <property type="protein sequence ID" value="CDM34734.1"/>
    <property type="molecule type" value="Genomic_DNA"/>
</dbReference>
<organism evidence="2 3">
    <name type="scientific">Penicillium roqueforti (strain FM164)</name>
    <dbReference type="NCBI Taxonomy" id="1365484"/>
    <lineage>
        <taxon>Eukaryota</taxon>
        <taxon>Fungi</taxon>
        <taxon>Dikarya</taxon>
        <taxon>Ascomycota</taxon>
        <taxon>Pezizomycotina</taxon>
        <taxon>Eurotiomycetes</taxon>
        <taxon>Eurotiomycetidae</taxon>
        <taxon>Eurotiales</taxon>
        <taxon>Aspergillaceae</taxon>
        <taxon>Penicillium</taxon>
    </lineage>
</organism>
<evidence type="ECO:0000313" key="2">
    <source>
        <dbReference type="EMBL" id="CDM34734.1"/>
    </source>
</evidence>
<sequence>MRETDSNITFIVQFIFFGFFVMVAKSLHFRISRQSISRSQSDRGCRSDPRIDGWELKERLI</sequence>
<accession>W6QKI9</accession>
<dbReference type="Proteomes" id="UP000030686">
    <property type="component" value="Unassembled WGS sequence"/>
</dbReference>
<proteinExistence type="predicted"/>
<keyword evidence="3" id="KW-1185">Reference proteome</keyword>
<evidence type="ECO:0000313" key="3">
    <source>
        <dbReference type="Proteomes" id="UP000030686"/>
    </source>
</evidence>
<gene>
    <name evidence="2" type="ORF">PROQFM164_S03g001459</name>
</gene>
<keyword evidence="1" id="KW-1133">Transmembrane helix</keyword>